<evidence type="ECO:0000313" key="2">
    <source>
        <dbReference type="Proteomes" id="UP000184314"/>
    </source>
</evidence>
<protein>
    <submittedName>
        <fullName evidence="1">Uncharacterized protein</fullName>
    </submittedName>
</protein>
<sequence>MMTKYKQIQNPETGETEFQFNATLLKIGKSVLENANEKLFKVVTLKFNLPDGEEVERTAICYQSNYQYGVEEGKDYLCNLSYDKEANPQIRMSHLTNADRATASDFAGLLQVSSQLIDDEAVI</sequence>
<dbReference type="Proteomes" id="UP000184314">
    <property type="component" value="Unassembled WGS sequence"/>
</dbReference>
<dbReference type="EMBL" id="FQZX01000001">
    <property type="protein sequence ID" value="SHJ66581.1"/>
    <property type="molecule type" value="Genomic_DNA"/>
</dbReference>
<name>A0A1M6L5U7_9FLAO</name>
<evidence type="ECO:0000313" key="1">
    <source>
        <dbReference type="EMBL" id="SHJ66581.1"/>
    </source>
</evidence>
<reference evidence="2" key="1">
    <citation type="submission" date="2016-11" db="EMBL/GenBank/DDBJ databases">
        <authorList>
            <person name="Varghese N."/>
            <person name="Submissions S."/>
        </authorList>
    </citation>
    <scope>NUCLEOTIDE SEQUENCE [LARGE SCALE GENOMIC DNA]</scope>
    <source>
        <strain evidence="2">DSM 16478</strain>
    </source>
</reference>
<accession>A0A1M6L5U7</accession>
<dbReference type="RefSeq" id="WP_139251896.1">
    <property type="nucleotide sequence ID" value="NZ_FQZX01000001.1"/>
</dbReference>
<dbReference type="STRING" id="228958.SAMN04488007_1038"/>
<dbReference type="AlphaFoldDB" id="A0A1M6L5U7"/>
<dbReference type="OrthoDB" id="1439717at2"/>
<gene>
    <name evidence="1" type="ORF">SAMN04488007_1038</name>
</gene>
<proteinExistence type="predicted"/>
<organism evidence="1 2">
    <name type="scientific">Maribacter aquivivus</name>
    <dbReference type="NCBI Taxonomy" id="228958"/>
    <lineage>
        <taxon>Bacteria</taxon>
        <taxon>Pseudomonadati</taxon>
        <taxon>Bacteroidota</taxon>
        <taxon>Flavobacteriia</taxon>
        <taxon>Flavobacteriales</taxon>
        <taxon>Flavobacteriaceae</taxon>
        <taxon>Maribacter</taxon>
    </lineage>
</organism>
<keyword evidence="2" id="KW-1185">Reference proteome</keyword>